<keyword evidence="3" id="KW-0004">4Fe-4S</keyword>
<reference evidence="5 6" key="1">
    <citation type="submission" date="2012-01" db="EMBL/GenBank/DDBJ databases">
        <title>The Genome Sequence of Facklamia languida CCUG 37842.</title>
        <authorList>
            <consortium name="The Broad Institute Genome Sequencing Platform"/>
            <person name="Earl A."/>
            <person name="Ward D."/>
            <person name="Feldgarden M."/>
            <person name="Gevers D."/>
            <person name="Huys G."/>
            <person name="Young S.K."/>
            <person name="Zeng Q."/>
            <person name="Gargeya S."/>
            <person name="Fitzgerald M."/>
            <person name="Haas B."/>
            <person name="Abouelleil A."/>
            <person name="Alvarado L."/>
            <person name="Arachchi H.M."/>
            <person name="Berlin A."/>
            <person name="Chapman S.B."/>
            <person name="Gearin G."/>
            <person name="Goldberg J."/>
            <person name="Griggs A."/>
            <person name="Gujja S."/>
            <person name="Hansen M."/>
            <person name="Heiman D."/>
            <person name="Howarth C."/>
            <person name="Larimer J."/>
            <person name="Lui A."/>
            <person name="MacDonald P.J.P."/>
            <person name="McCowen C."/>
            <person name="Montmayeur A."/>
            <person name="Murphy C."/>
            <person name="Neiman D."/>
            <person name="Pearson M."/>
            <person name="Priest M."/>
            <person name="Roberts A."/>
            <person name="Saif S."/>
            <person name="Shea T."/>
            <person name="Sisk P."/>
            <person name="Stolte C."/>
            <person name="Sykes S."/>
            <person name="Wortman J."/>
            <person name="Nusbaum C."/>
            <person name="Birren B."/>
        </authorList>
    </citation>
    <scope>NUCLEOTIDE SEQUENCE [LARGE SCALE GENOMIC DNA]</scope>
    <source>
        <strain evidence="5 6">CCUG 37842</strain>
    </source>
</reference>
<dbReference type="HOGENOM" id="CLU_027579_2_2_9"/>
<dbReference type="SFLD" id="SFLDF00288">
    <property type="entry name" value="HemN-like__clustered_with_nucl"/>
    <property type="match status" value="1"/>
</dbReference>
<dbReference type="PANTHER" id="PTHR13932">
    <property type="entry name" value="COPROPORPHYRINIGEN III OXIDASE"/>
    <property type="match status" value="1"/>
</dbReference>
<evidence type="ECO:0000256" key="3">
    <source>
        <dbReference type="RuleBase" id="RU364116"/>
    </source>
</evidence>
<name>H3NHI2_9LACT</name>
<dbReference type="AlphaFoldDB" id="H3NHI2"/>
<comment type="similarity">
    <text evidence="1">Belongs to the anaerobic coproporphyrinogen-III oxidase family. HemW subfamily.</text>
</comment>
<dbReference type="PROSITE" id="PS51918">
    <property type="entry name" value="RADICAL_SAM"/>
    <property type="match status" value="1"/>
</dbReference>
<dbReference type="RefSeq" id="WP_006308263.1">
    <property type="nucleotide sequence ID" value="NZ_JH601133.1"/>
</dbReference>
<dbReference type="GO" id="GO:0046872">
    <property type="term" value="F:metal ion binding"/>
    <property type="evidence" value="ECO:0007669"/>
    <property type="project" value="UniProtKB-UniRule"/>
</dbReference>
<dbReference type="PANTHER" id="PTHR13932:SF5">
    <property type="entry name" value="RADICAL S-ADENOSYL METHIONINE DOMAIN-CONTAINING PROTEIN 1, MITOCHONDRIAL"/>
    <property type="match status" value="1"/>
</dbReference>
<keyword evidence="3" id="KW-0143">Chaperone</keyword>
<dbReference type="GO" id="GO:0006779">
    <property type="term" value="P:porphyrin-containing compound biosynthetic process"/>
    <property type="evidence" value="ECO:0007669"/>
    <property type="project" value="InterPro"/>
</dbReference>
<gene>
    <name evidence="5" type="ORF">HMPREF9708_00321</name>
</gene>
<dbReference type="SFLD" id="SFLDG01065">
    <property type="entry name" value="anaerobic_coproporphyrinogen-I"/>
    <property type="match status" value="1"/>
</dbReference>
<dbReference type="InterPro" id="IPR034505">
    <property type="entry name" value="Coproporphyrinogen-III_oxidase"/>
</dbReference>
<dbReference type="GO" id="GO:0051539">
    <property type="term" value="F:4 iron, 4 sulfur cluster binding"/>
    <property type="evidence" value="ECO:0007669"/>
    <property type="project" value="UniProtKB-UniRule"/>
</dbReference>
<dbReference type="InterPro" id="IPR010723">
    <property type="entry name" value="HemN_C"/>
</dbReference>
<keyword evidence="3" id="KW-0949">S-adenosyl-L-methionine</keyword>
<comment type="caution">
    <text evidence="5">The sequence shown here is derived from an EMBL/GenBank/DDBJ whole genome shotgun (WGS) entry which is preliminary data.</text>
</comment>
<dbReference type="SUPFAM" id="SSF102114">
    <property type="entry name" value="Radical SAM enzymes"/>
    <property type="match status" value="1"/>
</dbReference>
<dbReference type="InterPro" id="IPR058240">
    <property type="entry name" value="rSAM_sf"/>
</dbReference>
<dbReference type="STRING" id="883113.HMPREF9708_00321"/>
<dbReference type="SFLD" id="SFLDS00029">
    <property type="entry name" value="Radical_SAM"/>
    <property type="match status" value="1"/>
</dbReference>
<protein>
    <recommendedName>
        <fullName evidence="2 3">Heme chaperone HemW</fullName>
    </recommendedName>
</protein>
<dbReference type="Pfam" id="PF06969">
    <property type="entry name" value="HemN_C"/>
    <property type="match status" value="1"/>
</dbReference>
<evidence type="ECO:0000313" key="5">
    <source>
        <dbReference type="EMBL" id="EHR38237.1"/>
    </source>
</evidence>
<dbReference type="SFLD" id="SFLDF00562">
    <property type="entry name" value="HemN-like__clustered_with_heat"/>
    <property type="match status" value="1"/>
</dbReference>
<dbReference type="OrthoDB" id="9808022at2"/>
<evidence type="ECO:0000256" key="1">
    <source>
        <dbReference type="ARBA" id="ARBA00006100"/>
    </source>
</evidence>
<dbReference type="EMBL" id="AGEG01000002">
    <property type="protein sequence ID" value="EHR38237.1"/>
    <property type="molecule type" value="Genomic_DNA"/>
</dbReference>
<evidence type="ECO:0000313" key="6">
    <source>
        <dbReference type="Proteomes" id="UP000006190"/>
    </source>
</evidence>
<dbReference type="Pfam" id="PF04055">
    <property type="entry name" value="Radical_SAM"/>
    <property type="match status" value="1"/>
</dbReference>
<evidence type="ECO:0000259" key="4">
    <source>
        <dbReference type="PROSITE" id="PS51918"/>
    </source>
</evidence>
<comment type="function">
    <text evidence="3">Probably acts as a heme chaperone, transferring heme to an unknown acceptor. Binds one molecule of heme per monomer, possibly covalently. Binds 1 [4Fe-4S] cluster. The cluster is coordinated with 3 cysteines and an exchangeable S-adenosyl-L-methionine.</text>
</comment>
<organism evidence="5 6">
    <name type="scientific">Facklamia languida CCUG 37842</name>
    <dbReference type="NCBI Taxonomy" id="883113"/>
    <lineage>
        <taxon>Bacteria</taxon>
        <taxon>Bacillati</taxon>
        <taxon>Bacillota</taxon>
        <taxon>Bacilli</taxon>
        <taxon>Lactobacillales</taxon>
        <taxon>Aerococcaceae</taxon>
        <taxon>Facklamia</taxon>
    </lineage>
</organism>
<dbReference type="Proteomes" id="UP000006190">
    <property type="component" value="Unassembled WGS sequence"/>
</dbReference>
<comment type="subcellular location">
    <subcellularLocation>
        <location evidence="3">Cytoplasm</location>
    </subcellularLocation>
</comment>
<keyword evidence="3" id="KW-0479">Metal-binding</keyword>
<evidence type="ECO:0000256" key="2">
    <source>
        <dbReference type="ARBA" id="ARBA00017228"/>
    </source>
</evidence>
<feature type="domain" description="Radical SAM core" evidence="4">
    <location>
        <begin position="1"/>
        <end position="233"/>
    </location>
</feature>
<keyword evidence="3" id="KW-0408">Iron</keyword>
<dbReference type="PATRIC" id="fig|883113.3.peg.325"/>
<keyword evidence="3" id="KW-0349">Heme</keyword>
<dbReference type="GO" id="GO:0005737">
    <property type="term" value="C:cytoplasm"/>
    <property type="evidence" value="ECO:0007669"/>
    <property type="project" value="UniProtKB-SubCell"/>
</dbReference>
<dbReference type="SMART" id="SM00729">
    <property type="entry name" value="Elp3"/>
    <property type="match status" value="1"/>
</dbReference>
<accession>H3NHI2</accession>
<dbReference type="eggNOG" id="COG0635">
    <property type="taxonomic scope" value="Bacteria"/>
</dbReference>
<dbReference type="InterPro" id="IPR006638">
    <property type="entry name" value="Elp3/MiaA/NifB-like_rSAM"/>
</dbReference>
<dbReference type="NCBIfam" id="TIGR00539">
    <property type="entry name" value="hemN_rel"/>
    <property type="match status" value="1"/>
</dbReference>
<dbReference type="InterPro" id="IPR004559">
    <property type="entry name" value="HemW-like"/>
</dbReference>
<keyword evidence="3" id="KW-0411">Iron-sulfur</keyword>
<keyword evidence="6" id="KW-1185">Reference proteome</keyword>
<dbReference type="Gene3D" id="3.30.750.200">
    <property type="match status" value="1"/>
</dbReference>
<dbReference type="GO" id="GO:0004109">
    <property type="term" value="F:coproporphyrinogen oxidase activity"/>
    <property type="evidence" value="ECO:0007669"/>
    <property type="project" value="InterPro"/>
</dbReference>
<dbReference type="CDD" id="cd01335">
    <property type="entry name" value="Radical_SAM"/>
    <property type="match status" value="1"/>
</dbReference>
<proteinExistence type="inferred from homology"/>
<dbReference type="InterPro" id="IPR007197">
    <property type="entry name" value="rSAM"/>
</dbReference>
<sequence length="376" mass="44305">MTERLGLYLHIPFCQKKCHYCDFLTFSDMDDKMDEYVDYLCKEIALYQGHPAQIDSLYFGGGTPSYLSSQQMAQIMAAVYRHFNLSDDCEISIEMNPESITAGKLTTYLEYGFNRFSMGVQSFDDQVLKLMGRLHNRQTVFDKVDLMQSMGIDRLGIDMMFGNPKQTMSVLQEDVRLAMTLPIHHISYYSLMIKDRTPFQRWVLTGQIKLIEDEEERSMYHYIQDQLAQHGFHQYEISNFAKPGYESRHNKKYWQLENYLGLGLGASSNIDLVRFVNHRRFADYYQMIDAGQAPVQYREEMTMEEREKEFIMLNLRLLKGFRLEEINQRFGIDFLSKYQTVLDKHLQTGIINYDADRVWFTDFGLDVGNQFYLDIL</sequence>
<keyword evidence="3" id="KW-0963">Cytoplasm</keyword>